<evidence type="ECO:0000256" key="9">
    <source>
        <dbReference type="SAM" id="MobiDB-lite"/>
    </source>
</evidence>
<dbReference type="Proteomes" id="UP000000492">
    <property type="component" value="Chromosome"/>
</dbReference>
<dbReference type="eggNOG" id="COG1268">
    <property type="taxonomic scope" value="Bacteria"/>
</dbReference>
<dbReference type="Pfam" id="PF02632">
    <property type="entry name" value="BioY"/>
    <property type="match status" value="1"/>
</dbReference>
<organism evidence="11 12">
    <name type="scientific">Corynebacterium resistens (strain DSM 45100 / JCM 12819 / GTC 2026 / SICGH 158)</name>
    <dbReference type="NCBI Taxonomy" id="662755"/>
    <lineage>
        <taxon>Bacteria</taxon>
        <taxon>Bacillati</taxon>
        <taxon>Actinomycetota</taxon>
        <taxon>Actinomycetes</taxon>
        <taxon>Mycobacteriales</taxon>
        <taxon>Corynebacteriaceae</taxon>
        <taxon>Corynebacterium</taxon>
    </lineage>
</organism>
<feature type="transmembrane region" description="Helical" evidence="10">
    <location>
        <begin position="12"/>
        <end position="34"/>
    </location>
</feature>
<feature type="transmembrane region" description="Helical" evidence="10">
    <location>
        <begin position="96"/>
        <end position="116"/>
    </location>
</feature>
<name>F8DY09_CORRG</name>
<comment type="similarity">
    <text evidence="2 8">Belongs to the BioY family.</text>
</comment>
<protein>
    <recommendedName>
        <fullName evidence="8">Biotin transporter</fullName>
    </recommendedName>
</protein>
<evidence type="ECO:0000256" key="7">
    <source>
        <dbReference type="ARBA" id="ARBA00023136"/>
    </source>
</evidence>
<keyword evidence="7 8" id="KW-0472">Membrane</keyword>
<keyword evidence="3 8" id="KW-0813">Transport</keyword>
<evidence type="ECO:0000256" key="6">
    <source>
        <dbReference type="ARBA" id="ARBA00022989"/>
    </source>
</evidence>
<dbReference type="STRING" id="662755.CRES_1212"/>
<dbReference type="AlphaFoldDB" id="F8DY09"/>
<dbReference type="GO" id="GO:0015225">
    <property type="term" value="F:biotin transmembrane transporter activity"/>
    <property type="evidence" value="ECO:0007669"/>
    <property type="project" value="UniProtKB-UniRule"/>
</dbReference>
<evidence type="ECO:0000256" key="8">
    <source>
        <dbReference type="PIRNR" id="PIRNR016661"/>
    </source>
</evidence>
<gene>
    <name evidence="11" type="primary">bioY</name>
    <name evidence="11" type="ordered locus">CRES_1212</name>
</gene>
<dbReference type="PANTHER" id="PTHR34295">
    <property type="entry name" value="BIOTIN TRANSPORTER BIOY"/>
    <property type="match status" value="1"/>
</dbReference>
<keyword evidence="6 10" id="KW-1133">Transmembrane helix</keyword>
<dbReference type="HOGENOM" id="CLU_077931_0_0_11"/>
<dbReference type="RefSeq" id="WP_013888580.1">
    <property type="nucleotide sequence ID" value="NC_015673.1"/>
</dbReference>
<evidence type="ECO:0000313" key="11">
    <source>
        <dbReference type="EMBL" id="AEI09567.1"/>
    </source>
</evidence>
<keyword evidence="4 8" id="KW-1003">Cell membrane</keyword>
<evidence type="ECO:0000256" key="5">
    <source>
        <dbReference type="ARBA" id="ARBA00022692"/>
    </source>
</evidence>
<dbReference type="InterPro" id="IPR003784">
    <property type="entry name" value="BioY"/>
</dbReference>
<feature type="transmembrane region" description="Helical" evidence="10">
    <location>
        <begin position="128"/>
        <end position="147"/>
    </location>
</feature>
<reference evidence="11 12" key="1">
    <citation type="journal article" date="2012" name="BMC Genomics">
        <title>Complete genome sequence, lifestyle, and multi-drug resistance of the human pathogen Corynebacterium resistens DSM 45100 isolated from blood samples of a leukemia patient.</title>
        <authorList>
            <person name="Schroder J."/>
            <person name="Maus I."/>
            <person name="Meyer K."/>
            <person name="Wordemann S."/>
            <person name="Blom J."/>
            <person name="Jaenicke S."/>
            <person name="Schneider J."/>
            <person name="Trost E."/>
            <person name="Tauch A."/>
        </authorList>
    </citation>
    <scope>NUCLEOTIDE SEQUENCE [LARGE SCALE GENOMIC DNA]</scope>
    <source>
        <strain evidence="12">DSM 45100 / JCM 12819 / CCUG 50093 / GTC 2026 / SICGH 158</strain>
    </source>
</reference>
<evidence type="ECO:0000256" key="4">
    <source>
        <dbReference type="ARBA" id="ARBA00022475"/>
    </source>
</evidence>
<feature type="region of interest" description="Disordered" evidence="9">
    <location>
        <begin position="200"/>
        <end position="219"/>
    </location>
</feature>
<dbReference type="GO" id="GO:0005886">
    <property type="term" value="C:plasma membrane"/>
    <property type="evidence" value="ECO:0007669"/>
    <property type="project" value="UniProtKB-SubCell"/>
</dbReference>
<keyword evidence="12" id="KW-1185">Reference proteome</keyword>
<dbReference type="EMBL" id="CP002857">
    <property type="protein sequence ID" value="AEI09567.1"/>
    <property type="molecule type" value="Genomic_DNA"/>
</dbReference>
<dbReference type="Gene3D" id="1.10.1760.20">
    <property type="match status" value="1"/>
</dbReference>
<evidence type="ECO:0000256" key="10">
    <source>
        <dbReference type="SAM" id="Phobius"/>
    </source>
</evidence>
<dbReference type="KEGG" id="crd:CRES_1212"/>
<keyword evidence="5 10" id="KW-0812">Transmembrane</keyword>
<evidence type="ECO:0000256" key="1">
    <source>
        <dbReference type="ARBA" id="ARBA00004651"/>
    </source>
</evidence>
<dbReference type="PANTHER" id="PTHR34295:SF4">
    <property type="entry name" value="BIOTIN TRANSPORTER BIOY-RELATED"/>
    <property type="match status" value="1"/>
</dbReference>
<evidence type="ECO:0000313" key="12">
    <source>
        <dbReference type="Proteomes" id="UP000000492"/>
    </source>
</evidence>
<evidence type="ECO:0000256" key="3">
    <source>
        <dbReference type="ARBA" id="ARBA00022448"/>
    </source>
</evidence>
<sequence length="219" mass="22314">MIKNNPANNRLFGAMDLAYIAVFAAIIIVLGAVSIPVGTAGVPIVLQNMGILLAAFILGGTRGGLAVALFLGVGLVGVPNLAGWRPTLAALPGPTVGYLAGYLISAFIIGYAADRIVRSHRRAARSPLALLAALILLGLIGTAIQYLCGSVGLVARTPLEFMAALTANTPFIIGDILKTVVAAAIATGVIRSVPDLVPTAQVSPQPDPSAASLAQETTR</sequence>
<evidence type="ECO:0000256" key="2">
    <source>
        <dbReference type="ARBA" id="ARBA00010692"/>
    </source>
</evidence>
<comment type="subcellular location">
    <subcellularLocation>
        <location evidence="1 8">Cell membrane</location>
        <topology evidence="1 8">Multi-pass membrane protein</topology>
    </subcellularLocation>
</comment>
<proteinExistence type="inferred from homology"/>
<accession>F8DY09</accession>
<dbReference type="PIRSF" id="PIRSF016661">
    <property type="entry name" value="BioY"/>
    <property type="match status" value="1"/>
</dbReference>